<organism evidence="1">
    <name type="scientific">Arion vulgaris</name>
    <dbReference type="NCBI Taxonomy" id="1028688"/>
    <lineage>
        <taxon>Eukaryota</taxon>
        <taxon>Metazoa</taxon>
        <taxon>Spiralia</taxon>
        <taxon>Lophotrochozoa</taxon>
        <taxon>Mollusca</taxon>
        <taxon>Gastropoda</taxon>
        <taxon>Heterobranchia</taxon>
        <taxon>Euthyneura</taxon>
        <taxon>Panpulmonata</taxon>
        <taxon>Eupulmonata</taxon>
        <taxon>Stylommatophora</taxon>
        <taxon>Helicina</taxon>
        <taxon>Arionoidea</taxon>
        <taxon>Arionidae</taxon>
        <taxon>Arion</taxon>
    </lineage>
</organism>
<protein>
    <submittedName>
        <fullName evidence="1">Uncharacterized protein</fullName>
    </submittedName>
</protein>
<reference evidence="1" key="1">
    <citation type="submission" date="2014-12" db="EMBL/GenBank/DDBJ databases">
        <title>Insight into the proteome of Arion vulgaris.</title>
        <authorList>
            <person name="Aradska J."/>
            <person name="Bulat T."/>
            <person name="Smidak R."/>
            <person name="Sarate P."/>
            <person name="Gangsoo J."/>
            <person name="Sialana F."/>
            <person name="Bilban M."/>
            <person name="Lubec G."/>
        </authorList>
    </citation>
    <scope>NUCLEOTIDE SEQUENCE</scope>
    <source>
        <tissue evidence="1">Skin</tissue>
    </source>
</reference>
<feature type="non-terminal residue" evidence="1">
    <location>
        <position position="115"/>
    </location>
</feature>
<accession>A0A0B6Y1X0</accession>
<dbReference type="AlphaFoldDB" id="A0A0B6Y1X0"/>
<name>A0A0B6Y1X0_9EUPU</name>
<gene>
    <name evidence="1" type="primary">ORF9983</name>
</gene>
<evidence type="ECO:0000313" key="1">
    <source>
        <dbReference type="EMBL" id="CEK50144.1"/>
    </source>
</evidence>
<dbReference type="InterPro" id="IPR029058">
    <property type="entry name" value="AB_hydrolase_fold"/>
</dbReference>
<proteinExistence type="predicted"/>
<sequence length="115" mass="12912">MGACRILTFITATSVLLLAFYLYSPVPVGLAEPWLTRTYIAALRSANLIAHVVQMVTGISEVNVFRYQIEALYKPVFNSNHELVVKDLRFDGIPVRIYRPHSTSSPAPCILYFHG</sequence>
<dbReference type="Gene3D" id="3.40.50.1820">
    <property type="entry name" value="alpha/beta hydrolase"/>
    <property type="match status" value="1"/>
</dbReference>
<dbReference type="SUPFAM" id="SSF53474">
    <property type="entry name" value="alpha/beta-Hydrolases"/>
    <property type="match status" value="1"/>
</dbReference>
<dbReference type="EMBL" id="HACG01003279">
    <property type="protein sequence ID" value="CEK50144.1"/>
    <property type="molecule type" value="Transcribed_RNA"/>
</dbReference>